<dbReference type="GO" id="GO:0005815">
    <property type="term" value="C:microtubule organizing center"/>
    <property type="evidence" value="ECO:0007669"/>
    <property type="project" value="TreeGrafter"/>
</dbReference>
<feature type="compositionally biased region" description="Basic and acidic residues" evidence="1">
    <location>
        <begin position="1045"/>
        <end position="1055"/>
    </location>
</feature>
<comment type="caution">
    <text evidence="4">The sequence shown here is derived from an EMBL/GenBank/DDBJ whole genome shotgun (WGS) entry which is preliminary data.</text>
</comment>
<feature type="region of interest" description="Disordered" evidence="1">
    <location>
        <begin position="23"/>
        <end position="44"/>
    </location>
</feature>
<feature type="transmembrane region" description="Helical" evidence="2">
    <location>
        <begin position="1142"/>
        <end position="1171"/>
    </location>
</feature>
<feature type="compositionally biased region" description="Basic and acidic residues" evidence="1">
    <location>
        <begin position="961"/>
        <end position="973"/>
    </location>
</feature>
<feature type="compositionally biased region" description="Polar residues" evidence="1">
    <location>
        <begin position="588"/>
        <end position="602"/>
    </location>
</feature>
<dbReference type="InterPro" id="IPR024395">
    <property type="entry name" value="CLASP_N_dom"/>
</dbReference>
<dbReference type="GO" id="GO:0005881">
    <property type="term" value="C:cytoplasmic microtubule"/>
    <property type="evidence" value="ECO:0007669"/>
    <property type="project" value="TreeGrafter"/>
</dbReference>
<dbReference type="GO" id="GO:0090307">
    <property type="term" value="P:mitotic spindle assembly"/>
    <property type="evidence" value="ECO:0007669"/>
    <property type="project" value="TreeGrafter"/>
</dbReference>
<dbReference type="Gene3D" id="1.25.10.10">
    <property type="entry name" value="Leucine-rich Repeat Variant"/>
    <property type="match status" value="1"/>
</dbReference>
<feature type="compositionally biased region" description="Basic residues" evidence="1">
    <location>
        <begin position="839"/>
        <end position="851"/>
    </location>
</feature>
<dbReference type="GO" id="GO:0008017">
    <property type="term" value="F:microtubule binding"/>
    <property type="evidence" value="ECO:0007669"/>
    <property type="project" value="TreeGrafter"/>
</dbReference>
<name>A0A0V1EF67_TRIPS</name>
<organism evidence="4 5">
    <name type="scientific">Trichinella pseudospiralis</name>
    <name type="common">Parasitic roundworm</name>
    <dbReference type="NCBI Taxonomy" id="6337"/>
    <lineage>
        <taxon>Eukaryota</taxon>
        <taxon>Metazoa</taxon>
        <taxon>Ecdysozoa</taxon>
        <taxon>Nematoda</taxon>
        <taxon>Enoplea</taxon>
        <taxon>Dorylaimia</taxon>
        <taxon>Trichinellida</taxon>
        <taxon>Trichinellidae</taxon>
        <taxon>Trichinella</taxon>
    </lineage>
</organism>
<feature type="region of interest" description="Disordered" evidence="1">
    <location>
        <begin position="1041"/>
        <end position="1064"/>
    </location>
</feature>
<accession>A0A0V1EF67</accession>
<evidence type="ECO:0000313" key="4">
    <source>
        <dbReference type="EMBL" id="KRY72432.1"/>
    </source>
</evidence>
<feature type="transmembrane region" description="Helical" evidence="2">
    <location>
        <begin position="1183"/>
        <end position="1205"/>
    </location>
</feature>
<dbReference type="GO" id="GO:0005876">
    <property type="term" value="C:spindle microtubule"/>
    <property type="evidence" value="ECO:0007669"/>
    <property type="project" value="TreeGrafter"/>
</dbReference>
<keyword evidence="2" id="KW-1133">Transmembrane helix</keyword>
<feature type="compositionally biased region" description="Basic and acidic residues" evidence="1">
    <location>
        <begin position="127"/>
        <end position="152"/>
    </location>
</feature>
<dbReference type="EMBL" id="JYDR01000044">
    <property type="protein sequence ID" value="KRY72432.1"/>
    <property type="molecule type" value="Genomic_DNA"/>
</dbReference>
<dbReference type="Pfam" id="PF12348">
    <property type="entry name" value="CLASP_N"/>
    <property type="match status" value="1"/>
</dbReference>
<gene>
    <name evidence="4" type="primary">CLASP1</name>
    <name evidence="4" type="ORF">T4A_6122</name>
</gene>
<feature type="compositionally biased region" description="Basic residues" evidence="1">
    <location>
        <begin position="990"/>
        <end position="1000"/>
    </location>
</feature>
<feature type="region of interest" description="Disordered" evidence="1">
    <location>
        <begin position="799"/>
        <end position="894"/>
    </location>
</feature>
<evidence type="ECO:0000313" key="5">
    <source>
        <dbReference type="Proteomes" id="UP000054632"/>
    </source>
</evidence>
<dbReference type="InterPro" id="IPR034085">
    <property type="entry name" value="TOG"/>
</dbReference>
<feature type="region of interest" description="Disordered" evidence="1">
    <location>
        <begin position="574"/>
        <end position="602"/>
    </location>
</feature>
<feature type="compositionally biased region" description="Polar residues" evidence="1">
    <location>
        <begin position="30"/>
        <end position="44"/>
    </location>
</feature>
<evidence type="ECO:0000256" key="1">
    <source>
        <dbReference type="SAM" id="MobiDB-lite"/>
    </source>
</evidence>
<feature type="region of interest" description="Disordered" evidence="1">
    <location>
        <begin position="961"/>
        <end position="1006"/>
    </location>
</feature>
<keyword evidence="2" id="KW-0812">Transmembrane</keyword>
<dbReference type="PANTHER" id="PTHR21567">
    <property type="entry name" value="CLASP"/>
    <property type="match status" value="1"/>
</dbReference>
<proteinExistence type="predicted"/>
<evidence type="ECO:0000256" key="2">
    <source>
        <dbReference type="SAM" id="Phobius"/>
    </source>
</evidence>
<sequence length="1991" mass="226305">MDPFHLLNTSRNIGSKLTLQSSLQPVHPSSDATQTPANLSSSNLKFLPTQTSSFRKPVLKRYYGVSASDDPLTRVKYSLPHSEAQLICRSKAIKQKALEDATTDLPSTSHSLPIHKVSISSLPKKSKMYDPNESTDNKTHASADQNAAERAEPGLSENVKRILAAPPVIGIGNTGLEVRSACAGNSNVFPEEVTFPQCQEAYTPEEICEAIISLESKENAKETVSSHPMEMPRVVVAPTHEIIFNRIQKAHFGGIARPTSYLGFKGRNYGVNSNFHYSKSAFGSDFPVRTDFYRRDEIRIAAKRSRFLLPSKKKRTFKVDTLLLCSLCSKVKWKSLIGMRFRSNNFFLMKKKKLAEIREEKVGSNHTLYYLRKYFLKNARKHRMFKAKCIRGRRLRLNEKPKISIFDITNKLLFRLRNIFCGSVLRLFFSKHNEIRSMELSNDDDKLPSKEECLNFFKSTRIADQVNLWFKLSGFSFRSQTFHGYTKKEVVQLFRNVSNPEKVFQESGSILQTLLAFRPKSYINVDKEQLENKFFFKSYIYMTYISSSSPINEMIYAETPEARRQAAIHYITDGEISEEEETPDQKDPSSQPAETAKNNVNATCGNSASYDRMRARLHVIENRLRRNRIVISCLNEVILSDNFEIENLSEAAEAEQDALDCVSDRYNFIDDSYVGEFVDIRRLAAKAKFPPKRRNDLCKECPPYGKCFQCLVPGTKGNSTVHEVDMNYRGEKIMKREWESRFVQDTNIILEAIRYSKIRACPESWFEQVANREVRRLSENSKESTSLWKPEKENLYESLKLHRSVDRRRRRRQHYHRQPAQAVRPKRSYKQSRALKLQKMCRNRVKNRKATTPKVSKGGRQQQQQQQQQKSDTPKASARSRLQKRRSPAATVRVRPRRSFDIDNIALCLKKVSVDRVRLTNLKTIPIPEWECVSLESYQDEENCENIEDQHYTELHRVGEMAEHKERYGDTTQRRRQKRVSKKSTDKGKTPVKVKKRMGRRSTLNDDAPESVEWKAMCGVPSSKRHHSSGSVMEIATDDASMDMSVDKSSEEKNESSTMDSAASGSQMLAYDKAGSSSTTPQFNYQCDTSDLRNVHLLALLRGEALPTSGDMNIADESNINGDKATGSHISESNTCDRKYELISLFFILYAYLSFTNHFIHIYIPFIYLFIYIYSMSTFEGPYYFGFGTFLQIKGLGYLELRFFYFCVYTLMTMPRASVSARKSPGAVVLEDFESEFENVQILTTFDKPVCVVESIFKEIDERANWLKRCNAIKKLRSAMLDAELSVLILSDIPKLARKLNSCLTDLRSQIVRETCITVAFIAHLEMSKCERLAEFCLPTLLDLVNASAKVISSSASIACTIMLKHVQSFRLIAVLVDKCNSKSRDIRRLCASLVPFFMQTWSDANLRRIPKTQLANLISKILDDADQKVRADGQEVAFTSLYKFDEQLAMTVVKGFTGARRRQVDTIVTSLRNNAQSATPVEKGKKPVSTLKRSALPVLIANQSPAKTPLLKRTPITPRGNICKPTLSTEVKVSKKQNLKLEKTENNPTSRNNCLLEMPNESENVELHDVKKETSQSCALRQMFTALNEVKKVDQLISIGEPSDMELETTEHSTEEEITGKCRSPVTGCSLFERNLSFDKKILFKVGNIDTSASNADDSTTVKNESFDVDISADRLELLKLYSPQKENVPEKQVDEISPSEEIDLIQFSSIEEEDQSKLISICEDSKPFSAFDRRITLSVFDTISFPIKKFDENIPFEDINLIEFSKSISSGDELSFDVDSLTLKEQGTVVESGGCVDKSTISTSSLEAFSLCNDDNANQSIASNVNLEGTAIQSSALESDTEPENAQFNGTFEDDLVQMDVIMEICSEFQIPEADYVIQSIHSWPDLVSLYCHGNKETKAVVIFALEQLFNANQHLPLPNNVHTECFLRALLEDIYLRMADDYVADSMTLLLLINEKQPAEILQTVALNGNFPDHLFLKCPMNLLLFVA</sequence>
<feature type="region of interest" description="Disordered" evidence="1">
    <location>
        <begin position="123"/>
        <end position="155"/>
    </location>
</feature>
<feature type="compositionally biased region" description="Basic residues" evidence="1">
    <location>
        <begin position="805"/>
        <end position="817"/>
    </location>
</feature>
<dbReference type="SMART" id="SM01349">
    <property type="entry name" value="TOG"/>
    <property type="match status" value="1"/>
</dbReference>
<evidence type="ECO:0000259" key="3">
    <source>
        <dbReference type="SMART" id="SM01349"/>
    </source>
</evidence>
<protein>
    <submittedName>
        <fullName evidence="4">CLIP-associating protein 1</fullName>
    </submittedName>
</protein>
<dbReference type="InterPro" id="IPR016024">
    <property type="entry name" value="ARM-type_fold"/>
</dbReference>
<dbReference type="SUPFAM" id="SSF48371">
    <property type="entry name" value="ARM repeat"/>
    <property type="match status" value="1"/>
</dbReference>
<dbReference type="GO" id="GO:0072686">
    <property type="term" value="C:mitotic spindle"/>
    <property type="evidence" value="ECO:0007669"/>
    <property type="project" value="TreeGrafter"/>
</dbReference>
<feature type="domain" description="TOG" evidence="3">
    <location>
        <begin position="1245"/>
        <end position="1478"/>
    </location>
</feature>
<dbReference type="PANTHER" id="PTHR21567:SF9">
    <property type="entry name" value="CLIP-ASSOCIATING PROTEIN"/>
    <property type="match status" value="1"/>
</dbReference>
<keyword evidence="2" id="KW-0472">Membrane</keyword>
<reference evidence="4 5" key="1">
    <citation type="submission" date="2015-01" db="EMBL/GenBank/DDBJ databases">
        <title>Evolution of Trichinella species and genotypes.</title>
        <authorList>
            <person name="Korhonen P.K."/>
            <person name="Edoardo P."/>
            <person name="Giuseppe L.R."/>
            <person name="Gasser R.B."/>
        </authorList>
    </citation>
    <scope>NUCLEOTIDE SEQUENCE [LARGE SCALE GENOMIC DNA]</scope>
    <source>
        <strain evidence="4">ISS13</strain>
    </source>
</reference>
<dbReference type="Proteomes" id="UP000054632">
    <property type="component" value="Unassembled WGS sequence"/>
</dbReference>
<dbReference type="InterPro" id="IPR011989">
    <property type="entry name" value="ARM-like"/>
</dbReference>